<sequence length="139" mass="16702">MLEQRAEFLPRIEVTLLEQRSEFLPRIESSPQKQMDQSEVDFRIWLESQRTGNCRQFYYCPRQKPILELWLTPDLTAAYFLQRIFHRCLNRTHYSERSAADLLRSVDWTAINAISSLTFYWMVTIGVANDLRMRQYSQM</sequence>
<proteinExistence type="predicted"/>
<keyword evidence="2" id="KW-1185">Reference proteome</keyword>
<name>A0ABN7PCC0_TIMPD</name>
<organism evidence="1 2">
    <name type="scientific">Timema podura</name>
    <name type="common">Walking stick</name>
    <dbReference type="NCBI Taxonomy" id="61482"/>
    <lineage>
        <taxon>Eukaryota</taxon>
        <taxon>Metazoa</taxon>
        <taxon>Ecdysozoa</taxon>
        <taxon>Arthropoda</taxon>
        <taxon>Hexapoda</taxon>
        <taxon>Insecta</taxon>
        <taxon>Pterygota</taxon>
        <taxon>Neoptera</taxon>
        <taxon>Polyneoptera</taxon>
        <taxon>Phasmatodea</taxon>
        <taxon>Timematodea</taxon>
        <taxon>Timematoidea</taxon>
        <taxon>Timematidae</taxon>
        <taxon>Timema</taxon>
    </lineage>
</organism>
<comment type="caution">
    <text evidence="1">The sequence shown here is derived from an EMBL/GenBank/DDBJ whole genome shotgun (WGS) entry which is preliminary data.</text>
</comment>
<dbReference type="EMBL" id="CAJPIN010024505">
    <property type="protein sequence ID" value="CAG2063128.1"/>
    <property type="molecule type" value="Genomic_DNA"/>
</dbReference>
<accession>A0ABN7PCC0</accession>
<evidence type="ECO:0000313" key="2">
    <source>
        <dbReference type="Proteomes" id="UP001153148"/>
    </source>
</evidence>
<protein>
    <submittedName>
        <fullName evidence="1">Uncharacterized protein</fullName>
    </submittedName>
</protein>
<evidence type="ECO:0000313" key="1">
    <source>
        <dbReference type="EMBL" id="CAG2063128.1"/>
    </source>
</evidence>
<reference evidence="1" key="1">
    <citation type="submission" date="2021-03" db="EMBL/GenBank/DDBJ databases">
        <authorList>
            <person name="Tran Van P."/>
        </authorList>
    </citation>
    <scope>NUCLEOTIDE SEQUENCE</scope>
</reference>
<dbReference type="Proteomes" id="UP001153148">
    <property type="component" value="Unassembled WGS sequence"/>
</dbReference>
<gene>
    <name evidence="1" type="ORF">TPAB3V08_LOCUS10076</name>
</gene>